<dbReference type="EMBL" id="CAJVQB010094558">
    <property type="protein sequence ID" value="CAG8849043.1"/>
    <property type="molecule type" value="Genomic_DNA"/>
</dbReference>
<reference evidence="1 2" key="1">
    <citation type="submission" date="2021-06" db="EMBL/GenBank/DDBJ databases">
        <authorList>
            <person name="Kallberg Y."/>
            <person name="Tangrot J."/>
            <person name="Rosling A."/>
        </authorList>
    </citation>
    <scope>NUCLEOTIDE SEQUENCE [LARGE SCALE GENOMIC DNA]</scope>
    <source>
        <strain evidence="1 2">120-4 pot B 10/14</strain>
    </source>
</reference>
<gene>
    <name evidence="1" type="ORF">GMARGA_LOCUS39493</name>
</gene>
<accession>A0ABN7X6F7</accession>
<organism evidence="1 2">
    <name type="scientific">Gigaspora margarita</name>
    <dbReference type="NCBI Taxonomy" id="4874"/>
    <lineage>
        <taxon>Eukaryota</taxon>
        <taxon>Fungi</taxon>
        <taxon>Fungi incertae sedis</taxon>
        <taxon>Mucoromycota</taxon>
        <taxon>Glomeromycotina</taxon>
        <taxon>Glomeromycetes</taxon>
        <taxon>Diversisporales</taxon>
        <taxon>Gigasporaceae</taxon>
        <taxon>Gigaspora</taxon>
    </lineage>
</organism>
<comment type="caution">
    <text evidence="1">The sequence shown here is derived from an EMBL/GenBank/DDBJ whole genome shotgun (WGS) entry which is preliminary data.</text>
</comment>
<sequence length="101" mass="11432">KHKKAFMNQENSINSDEDSVLINSANITDIDIDASSRRSHMIFVLGWALQKNLKANQKDSVKQLTEKVKGLLGAIEIEHQDVPKVFTISNWIKRTSQAVKQ</sequence>
<protein>
    <submittedName>
        <fullName evidence="1">9376_t:CDS:1</fullName>
    </submittedName>
</protein>
<name>A0ABN7X6F7_GIGMA</name>
<feature type="non-terminal residue" evidence="1">
    <location>
        <position position="101"/>
    </location>
</feature>
<evidence type="ECO:0000313" key="2">
    <source>
        <dbReference type="Proteomes" id="UP000789901"/>
    </source>
</evidence>
<keyword evidence="2" id="KW-1185">Reference proteome</keyword>
<dbReference type="Proteomes" id="UP000789901">
    <property type="component" value="Unassembled WGS sequence"/>
</dbReference>
<proteinExistence type="predicted"/>
<evidence type="ECO:0000313" key="1">
    <source>
        <dbReference type="EMBL" id="CAG8849043.1"/>
    </source>
</evidence>
<feature type="non-terminal residue" evidence="1">
    <location>
        <position position="1"/>
    </location>
</feature>